<dbReference type="RefSeq" id="WP_001474552.1">
    <property type="nucleotide sequence ID" value="NZ_RHWT01000025.1"/>
</dbReference>
<protein>
    <submittedName>
        <fullName evidence="1">Uncharacterized protein</fullName>
    </submittedName>
</protein>
<dbReference type="EMBL" id="RHWT01000025">
    <property type="protein sequence ID" value="RSB29261.1"/>
    <property type="molecule type" value="Genomic_DNA"/>
</dbReference>
<dbReference type="AlphaFoldDB" id="A0A427KIW1"/>
<dbReference type="Proteomes" id="UP000275321">
    <property type="component" value="Unassembled WGS sequence"/>
</dbReference>
<sequence length="257" mass="30292">MNKIYKYDRAFYYEGSDKKQISAANLNDIKVYDFARKQILFDKNGYTLLRPRYCKNKTSHFYSLNQSNAREVSFFETDKSHNNHVTYLFNLLNGEKTFQIGHPIFENNKITGFAPLATLHKYHWDTEVHRICNKDLTIRHDLFGQSRDLAMSIRHPWVAIEVINHHFPEEKAFTAMIELSKQIPLLVMFDLLTVKAKKYFINIDAIKGQIRPLFYIYEGYVWCGDSIDSSITSSAILKIKMKEREANMKDLRRQEKS</sequence>
<evidence type="ECO:0000313" key="2">
    <source>
        <dbReference type="Proteomes" id="UP000275321"/>
    </source>
</evidence>
<proteinExistence type="predicted"/>
<accession>A0A427KIW1</accession>
<organism evidence="1 2">
    <name type="scientific">Enterobacter cloacae</name>
    <dbReference type="NCBI Taxonomy" id="550"/>
    <lineage>
        <taxon>Bacteria</taxon>
        <taxon>Pseudomonadati</taxon>
        <taxon>Pseudomonadota</taxon>
        <taxon>Gammaproteobacteria</taxon>
        <taxon>Enterobacterales</taxon>
        <taxon>Enterobacteriaceae</taxon>
        <taxon>Enterobacter</taxon>
        <taxon>Enterobacter cloacae complex</taxon>
    </lineage>
</organism>
<name>A0A427KIW1_ENTCL</name>
<gene>
    <name evidence="1" type="ORF">EGK68_17375</name>
</gene>
<comment type="caution">
    <text evidence="1">The sequence shown here is derived from an EMBL/GenBank/DDBJ whole genome shotgun (WGS) entry which is preliminary data.</text>
</comment>
<reference evidence="1 2" key="1">
    <citation type="submission" date="2018-10" db="EMBL/GenBank/DDBJ databases">
        <title>Transmission dynamics of multidrug resistant bacteria on intensive care unit surfaces.</title>
        <authorList>
            <person name="D'Souza A.W."/>
            <person name="Potter R.F."/>
            <person name="Wallace M."/>
            <person name="Shupe A."/>
            <person name="Patel S."/>
            <person name="Sun S."/>
            <person name="Gul D."/>
            <person name="Kwon J.H."/>
            <person name="Andleeb S."/>
            <person name="Burnham C.-A.D."/>
            <person name="Dantas G."/>
        </authorList>
    </citation>
    <scope>NUCLEOTIDE SEQUENCE [LARGE SCALE GENOMIC DNA]</scope>
    <source>
        <strain evidence="1 2">EC_073</strain>
    </source>
</reference>
<evidence type="ECO:0000313" key="1">
    <source>
        <dbReference type="EMBL" id="RSB29261.1"/>
    </source>
</evidence>